<evidence type="ECO:0000256" key="3">
    <source>
        <dbReference type="PROSITE-ProRule" id="PRU00339"/>
    </source>
</evidence>
<dbReference type="OrthoDB" id="656781at2"/>
<dbReference type="PROSITE" id="PS50005">
    <property type="entry name" value="TPR"/>
    <property type="match status" value="2"/>
</dbReference>
<dbReference type="InterPro" id="IPR019734">
    <property type="entry name" value="TPR_rpt"/>
</dbReference>
<dbReference type="Pfam" id="PF13181">
    <property type="entry name" value="TPR_8"/>
    <property type="match status" value="2"/>
</dbReference>
<dbReference type="Proteomes" id="UP000309788">
    <property type="component" value="Unassembled WGS sequence"/>
</dbReference>
<dbReference type="SMART" id="SM00028">
    <property type="entry name" value="TPR"/>
    <property type="match status" value="5"/>
</dbReference>
<comment type="caution">
    <text evidence="5">The sequence shown here is derived from an EMBL/GenBank/DDBJ whole genome shotgun (WGS) entry which is preliminary data.</text>
</comment>
<gene>
    <name evidence="5" type="ORF">FEM55_16940</name>
</gene>
<evidence type="ECO:0000313" key="5">
    <source>
        <dbReference type="EMBL" id="TLU92407.1"/>
    </source>
</evidence>
<proteinExistence type="predicted"/>
<keyword evidence="4" id="KW-0732">Signal</keyword>
<reference evidence="5 6" key="1">
    <citation type="submission" date="2019-05" db="EMBL/GenBank/DDBJ databases">
        <authorList>
            <person name="Qu J.-H."/>
        </authorList>
    </citation>
    <scope>NUCLEOTIDE SEQUENCE [LARGE SCALE GENOMIC DNA]</scope>
    <source>
        <strain evidence="5 6">Z12</strain>
    </source>
</reference>
<protein>
    <submittedName>
        <fullName evidence="5">Uncharacterized protein</fullName>
    </submittedName>
</protein>
<feature type="chain" id="PRO_5024294646" evidence="4">
    <location>
        <begin position="37"/>
        <end position="290"/>
    </location>
</feature>
<evidence type="ECO:0000256" key="2">
    <source>
        <dbReference type="ARBA" id="ARBA00022803"/>
    </source>
</evidence>
<keyword evidence="2 3" id="KW-0802">TPR repeat</keyword>
<dbReference type="AlphaFoldDB" id="A0A5R9KCH0"/>
<evidence type="ECO:0000313" key="6">
    <source>
        <dbReference type="Proteomes" id="UP000309788"/>
    </source>
</evidence>
<name>A0A5R9KCH0_9BACT</name>
<keyword evidence="6" id="KW-1185">Reference proteome</keyword>
<feature type="repeat" description="TPR" evidence="3">
    <location>
        <begin position="158"/>
        <end position="191"/>
    </location>
</feature>
<dbReference type="EMBL" id="VCEI01000025">
    <property type="protein sequence ID" value="TLU92407.1"/>
    <property type="molecule type" value="Genomic_DNA"/>
</dbReference>
<keyword evidence="1" id="KW-0677">Repeat</keyword>
<sequence length="290" mass="32866">MQAVLYRKMYFLSDGYFMTKKAFMFFAMLLPLSVPAQQLLTTSNKCFKQIQAGNKQNDQGQYQEALDTFTKVLKDCSAKDAKIDGNIGVAVASNGLKQYEDAVNFANRAIKASKQTNVTALYARSYAYNHLGRTEDAKSDLIKITGLTKKNKNLKARAKMFAQLAQLNFQLDMLADADTNLTKAIELDPENPLFFIQKGDMMIKINNYDDAFAAYDKVLELGKNDLEIYQIRTEAHLKQMQQKYVTTDIKEFSGRMTKQEKEATCKDIKKALELGLKNLQLDLLSSMICE</sequence>
<dbReference type="PANTHER" id="PTHR44858:SF1">
    <property type="entry name" value="UDP-N-ACETYLGLUCOSAMINE--PEPTIDE N-ACETYLGLUCOSAMINYLTRANSFERASE SPINDLY-RELATED"/>
    <property type="match status" value="1"/>
</dbReference>
<organism evidence="5 6">
    <name type="scientific">Dyadobacter sediminis</name>
    <dbReference type="NCBI Taxonomy" id="1493691"/>
    <lineage>
        <taxon>Bacteria</taxon>
        <taxon>Pseudomonadati</taxon>
        <taxon>Bacteroidota</taxon>
        <taxon>Cytophagia</taxon>
        <taxon>Cytophagales</taxon>
        <taxon>Spirosomataceae</taxon>
        <taxon>Dyadobacter</taxon>
    </lineage>
</organism>
<accession>A0A5R9KCH0</accession>
<evidence type="ECO:0000256" key="1">
    <source>
        <dbReference type="ARBA" id="ARBA00022737"/>
    </source>
</evidence>
<dbReference type="PANTHER" id="PTHR44858">
    <property type="entry name" value="TETRATRICOPEPTIDE REPEAT PROTEIN 6"/>
    <property type="match status" value="1"/>
</dbReference>
<dbReference type="InterPro" id="IPR050498">
    <property type="entry name" value="Ycf3"/>
</dbReference>
<feature type="repeat" description="TPR" evidence="3">
    <location>
        <begin position="192"/>
        <end position="225"/>
    </location>
</feature>
<evidence type="ECO:0000256" key="4">
    <source>
        <dbReference type="SAM" id="SignalP"/>
    </source>
</evidence>
<dbReference type="Gene3D" id="1.25.40.10">
    <property type="entry name" value="Tetratricopeptide repeat domain"/>
    <property type="match status" value="2"/>
</dbReference>
<dbReference type="SUPFAM" id="SSF48452">
    <property type="entry name" value="TPR-like"/>
    <property type="match status" value="1"/>
</dbReference>
<feature type="signal peptide" evidence="4">
    <location>
        <begin position="1"/>
        <end position="36"/>
    </location>
</feature>
<dbReference type="InterPro" id="IPR011990">
    <property type="entry name" value="TPR-like_helical_dom_sf"/>
</dbReference>